<gene>
    <name evidence="8" type="ORF">BN1204_032480</name>
</gene>
<protein>
    <submittedName>
        <fullName evidence="8">BRCA1-associated protein</fullName>
    </submittedName>
</protein>
<feature type="compositionally biased region" description="Basic and acidic residues" evidence="6">
    <location>
        <begin position="701"/>
        <end position="713"/>
    </location>
</feature>
<name>A0A0F7UC70_NEOCL</name>
<dbReference type="GO" id="GO:0061630">
    <property type="term" value="F:ubiquitin protein ligase activity"/>
    <property type="evidence" value="ECO:0007669"/>
    <property type="project" value="TreeGrafter"/>
</dbReference>
<organism evidence="8">
    <name type="scientific">Neospora caninum (strain Liverpool)</name>
    <dbReference type="NCBI Taxonomy" id="572307"/>
    <lineage>
        <taxon>Eukaryota</taxon>
        <taxon>Sar</taxon>
        <taxon>Alveolata</taxon>
        <taxon>Apicomplexa</taxon>
        <taxon>Conoidasida</taxon>
        <taxon>Coccidia</taxon>
        <taxon>Eucoccidiorida</taxon>
        <taxon>Eimeriorina</taxon>
        <taxon>Sarcocystidae</taxon>
        <taxon>Neospora</taxon>
    </lineage>
</organism>
<feature type="region of interest" description="Disordered" evidence="6">
    <location>
        <begin position="317"/>
        <end position="400"/>
    </location>
</feature>
<dbReference type="CDD" id="cd16457">
    <property type="entry name" value="RING-H2_BRAP2"/>
    <property type="match status" value="1"/>
</dbReference>
<feature type="coiled-coil region" evidence="5">
    <location>
        <begin position="1066"/>
        <end position="1160"/>
    </location>
</feature>
<dbReference type="InterPro" id="IPR001841">
    <property type="entry name" value="Znf_RING"/>
</dbReference>
<evidence type="ECO:0000256" key="3">
    <source>
        <dbReference type="ARBA" id="ARBA00022833"/>
    </source>
</evidence>
<feature type="compositionally biased region" description="Basic and acidic residues" evidence="6">
    <location>
        <begin position="364"/>
        <end position="379"/>
    </location>
</feature>
<feature type="region of interest" description="Disordered" evidence="6">
    <location>
        <begin position="907"/>
        <end position="926"/>
    </location>
</feature>
<evidence type="ECO:0000256" key="1">
    <source>
        <dbReference type="ARBA" id="ARBA00022723"/>
    </source>
</evidence>
<dbReference type="InterPro" id="IPR013083">
    <property type="entry name" value="Znf_RING/FYVE/PHD"/>
</dbReference>
<evidence type="ECO:0000256" key="4">
    <source>
        <dbReference type="PROSITE-ProRule" id="PRU00175"/>
    </source>
</evidence>
<feature type="compositionally biased region" description="Basic and acidic residues" evidence="6">
    <location>
        <begin position="720"/>
        <end position="765"/>
    </location>
</feature>
<dbReference type="PANTHER" id="PTHR24007">
    <property type="entry name" value="BRCA1-ASSOCIATED PROTEIN"/>
    <property type="match status" value="1"/>
</dbReference>
<keyword evidence="3" id="KW-0862">Zinc</keyword>
<feature type="region of interest" description="Disordered" evidence="6">
    <location>
        <begin position="963"/>
        <end position="1022"/>
    </location>
</feature>
<dbReference type="Pfam" id="PF02148">
    <property type="entry name" value="zf-UBP"/>
    <property type="match status" value="1"/>
</dbReference>
<dbReference type="GO" id="GO:0016567">
    <property type="term" value="P:protein ubiquitination"/>
    <property type="evidence" value="ECO:0007669"/>
    <property type="project" value="TreeGrafter"/>
</dbReference>
<accession>A0A0F7UC70</accession>
<dbReference type="PANTHER" id="PTHR24007:SF7">
    <property type="entry name" value="BRCA1-ASSOCIATED PROTEIN"/>
    <property type="match status" value="1"/>
</dbReference>
<dbReference type="GO" id="GO:0007265">
    <property type="term" value="P:Ras protein signal transduction"/>
    <property type="evidence" value="ECO:0007669"/>
    <property type="project" value="TreeGrafter"/>
</dbReference>
<dbReference type="InterPro" id="IPR001607">
    <property type="entry name" value="Znf_UBP"/>
</dbReference>
<feature type="region of interest" description="Disordered" evidence="6">
    <location>
        <begin position="1191"/>
        <end position="1228"/>
    </location>
</feature>
<keyword evidence="1" id="KW-0479">Metal-binding</keyword>
<dbReference type="Gene3D" id="3.30.40.10">
    <property type="entry name" value="Zinc/RING finger domain, C3HC4 (zinc finger)"/>
    <property type="match status" value="2"/>
</dbReference>
<dbReference type="EMBL" id="LN714483">
    <property type="protein sequence ID" value="CEL67448.1"/>
    <property type="molecule type" value="Genomic_DNA"/>
</dbReference>
<feature type="compositionally biased region" description="Basic and acidic residues" evidence="6">
    <location>
        <begin position="907"/>
        <end position="918"/>
    </location>
</feature>
<dbReference type="Pfam" id="PF00097">
    <property type="entry name" value="zf-C3HC4"/>
    <property type="match status" value="1"/>
</dbReference>
<feature type="compositionally biased region" description="Basic and acidic residues" evidence="6">
    <location>
        <begin position="774"/>
        <end position="796"/>
    </location>
</feature>
<evidence type="ECO:0000256" key="2">
    <source>
        <dbReference type="ARBA" id="ARBA00022771"/>
    </source>
</evidence>
<dbReference type="InterPro" id="IPR018957">
    <property type="entry name" value="Znf_C3HC4_RING-type"/>
</dbReference>
<evidence type="ECO:0000256" key="5">
    <source>
        <dbReference type="SAM" id="Coils"/>
    </source>
</evidence>
<feature type="region of interest" description="Disordered" evidence="6">
    <location>
        <begin position="701"/>
        <end position="818"/>
    </location>
</feature>
<dbReference type="SMART" id="SM00184">
    <property type="entry name" value="RING"/>
    <property type="match status" value="1"/>
</dbReference>
<dbReference type="PROSITE" id="PS50089">
    <property type="entry name" value="ZF_RING_2"/>
    <property type="match status" value="1"/>
</dbReference>
<dbReference type="GO" id="GO:0005737">
    <property type="term" value="C:cytoplasm"/>
    <property type="evidence" value="ECO:0007669"/>
    <property type="project" value="TreeGrafter"/>
</dbReference>
<evidence type="ECO:0000256" key="6">
    <source>
        <dbReference type="SAM" id="MobiDB-lite"/>
    </source>
</evidence>
<dbReference type="InterPro" id="IPR011422">
    <property type="entry name" value="BRAP2/ETP1_RRM"/>
</dbReference>
<feature type="compositionally biased region" description="Basic residues" evidence="6">
    <location>
        <begin position="1198"/>
        <end position="1221"/>
    </location>
</feature>
<dbReference type="InterPro" id="IPR047243">
    <property type="entry name" value="RING-H2_BRAP2"/>
</dbReference>
<evidence type="ECO:0000259" key="7">
    <source>
        <dbReference type="PROSITE" id="PS50089"/>
    </source>
</evidence>
<feature type="region of interest" description="Disordered" evidence="6">
    <location>
        <begin position="184"/>
        <end position="205"/>
    </location>
</feature>
<feature type="domain" description="RING-type" evidence="7">
    <location>
        <begin position="618"/>
        <end position="639"/>
    </location>
</feature>
<dbReference type="SUPFAM" id="SSF57850">
    <property type="entry name" value="RING/U-box"/>
    <property type="match status" value="2"/>
</dbReference>
<dbReference type="Pfam" id="PF07576">
    <property type="entry name" value="BRAP2"/>
    <property type="match status" value="1"/>
</dbReference>
<reference evidence="8" key="1">
    <citation type="journal article" date="2015" name="PLoS ONE">
        <title>Comprehensive Evaluation of Toxoplasma gondii VEG and Neospora caninum LIV Genomes with Tachyzoite Stage Transcriptome and Proteome Defines Novel Transcript Features.</title>
        <authorList>
            <person name="Ramaprasad A."/>
            <person name="Mourier T."/>
            <person name="Naeem R."/>
            <person name="Malas T.B."/>
            <person name="Moussa E."/>
            <person name="Panigrahi A."/>
            <person name="Vermont S.J."/>
            <person name="Otto T.D."/>
            <person name="Wastling J."/>
            <person name="Pain A."/>
        </authorList>
    </citation>
    <scope>NUCLEOTIDE SEQUENCE</scope>
    <source>
        <strain evidence="8">Liverpool</strain>
    </source>
</reference>
<proteinExistence type="predicted"/>
<keyword evidence="2 4" id="KW-0863">Zinc-finger</keyword>
<keyword evidence="5" id="KW-0175">Coiled coil</keyword>
<sequence>MESCSSPDASAASSPLRSPAPLSHSQACCDAAFFSAFFSTPAGTPLVGGQVVSSLSLHQISSTQLKASSGHSPSVSPAVSSLVSNSPAVCTPSPSPSPAVVASSLTTSLLTRDVSFWCGNPAIERLSGTLRYFLTPSQTTAERLLRNLPPPSACHASSSAVALAAAVSESGVCSAEHAQPCRATQISPRDGSGSSGPSPSPQKRKCGACGCDVWQWLREECVLVAPRVPSYISPAEFCDFLAPYNRRLLQAKVLHGPTTAEYLVLLHCNRLTAVEAIATFNGVPLLDGDSAVCELRIVKEVVFAPASPLSEKKVSTAATNGTAVPPRAHHAGISTSGKVRSKLPEPSTLPLRSPRQQFSASGEDSDKRRSSLHLSEREPSSLSAPGEGSGEQSARRRASCRSVQAASDVAAEGAASAAAERDWSSFCFRSANGTPLHPAEWGEAGEPGDSVGIVGSEPSVKENEPIRARSLRTRKPCGGLQFFLQRTQEDTQQEFCAVCLERVQIPPAPYTPTVPAALGAPSNPLPSLPAREADDESHGPHGAFLSSGPSAAQASGPAFLSAVCTAGGGVGQNAGGVAAAVSDGVVPPGECALSGVFEKGGGAQGGAAPPGVAVTVLCGHSFHSSCLRKWSDPSCPVCRYQQHPYQPWCCFVCGSAEGVRACLLCGFIGCGDTAAPSGEQTSDAAASAPLAHVPANFVPVKDRSEERASREDGSPALQEVRGRKEGREPDAGDEKTREGRRVSRSREIDRAGKKAERPLGEDRQPASEGSAAHPGRDEKRRREEFTDPEKTHEERNPGGARGENFPDGEGRKTEELQVQGRQTCFTPGHSRRHFEETSHPHALELGTDCVWDFVSEGYVHLVVQKRCQAKAARLKKAEAGTADRCGSFGDSACAEFVCATCVERAREAEPGPGHESRPGGDATNAKEALAGSEDTQFASLGVPEEGLTKCCCVCGSAVSEATAGEEPKAATEDASPLLADGRTGTDDSCPLSDGLPESRSASLDASVKREHPGGLGPSDGAPCTSWKKVSGWVVEFNQMLAASLDSQRDYYEDRLHRMAEMYAQPLAECQETVMTAQQTVADLEAQVTKEEVALAALEADTTALLQESDRLASQHAVLQQVHARLQQRASEVREKEEEERRRLAGRIQARLAEIEELKQQIRDVSFHVQASASLSAVPEAKARLLRAARTAGGDNHFARKSRPRKQRSWRRSRRRDRRLRRAAGEATRGRCTRDTEVSRLCPSAPIAGASMQRRSPISLAVGVETQPSLSNVQSGDVCPLRSCARISVFHIQTYLVQDFQGESACMFCISR</sequence>
<feature type="region of interest" description="Disordered" evidence="6">
    <location>
        <begin position="517"/>
        <end position="549"/>
    </location>
</feature>
<evidence type="ECO:0000313" key="8">
    <source>
        <dbReference type="EMBL" id="CEL67448.1"/>
    </source>
</evidence>
<dbReference type="GO" id="GO:0008270">
    <property type="term" value="F:zinc ion binding"/>
    <property type="evidence" value="ECO:0007669"/>
    <property type="project" value="UniProtKB-KW"/>
</dbReference>